<protein>
    <submittedName>
        <fullName evidence="2">Oxaloacetate decarboxylase subunit alpha</fullName>
        <ecNumber evidence="2">4.1.1.112</ecNumber>
    </submittedName>
</protein>
<dbReference type="EC" id="4.1.1.112" evidence="2"/>
<dbReference type="Pfam" id="PF00682">
    <property type="entry name" value="HMGL-like"/>
    <property type="match status" value="1"/>
</dbReference>
<dbReference type="SUPFAM" id="SSF51569">
    <property type="entry name" value="Aldolase"/>
    <property type="match status" value="1"/>
</dbReference>
<organism evidence="2 3">
    <name type="scientific">Granulicatella seriolae</name>
    <dbReference type="NCBI Taxonomy" id="2967226"/>
    <lineage>
        <taxon>Bacteria</taxon>
        <taxon>Bacillati</taxon>
        <taxon>Bacillota</taxon>
        <taxon>Bacilli</taxon>
        <taxon>Lactobacillales</taxon>
        <taxon>Carnobacteriaceae</taxon>
        <taxon>Granulicatella</taxon>
    </lineage>
</organism>
<proteinExistence type="predicted"/>
<keyword evidence="3" id="KW-1185">Reference proteome</keyword>
<dbReference type="Pfam" id="PF02436">
    <property type="entry name" value="PYC_OADA"/>
    <property type="match status" value="1"/>
</dbReference>
<dbReference type="NCBIfam" id="NF008985">
    <property type="entry name" value="PRK12331.1"/>
    <property type="match status" value="1"/>
</dbReference>
<dbReference type="SUPFAM" id="SSF89000">
    <property type="entry name" value="post-HMGL domain-like"/>
    <property type="match status" value="1"/>
</dbReference>
<reference evidence="2" key="1">
    <citation type="submission" date="2022-07" db="EMBL/GenBank/DDBJ databases">
        <authorList>
            <person name="Jung M.-Y."/>
            <person name="Lee M."/>
        </authorList>
    </citation>
    <scope>NUCLEOTIDE SEQUENCE</scope>
    <source>
        <strain evidence="2">S8</strain>
    </source>
</reference>
<sequence>MNHLDQEVATKEKTSATKKRHIGITDTVLRDAHQSLMATRMTIEDMIPILPTLDQIGFDSLECWGGATFDACIRFLNEDPWERLRTIKRLAPNTPLQMLLRGQNLLGYRHYADDVVEKFVQESADNGIDIFRVFDALNDPRNLQTALKAVKKAGKEAQMAICYTISDVHTLDYYEDLAVTLKDMGADSICIKDMAGILTPHVCRQLVSRLKEATQLPVIVHTHCTSGIALLTYQAAIEAGADRVDTALSPFSEGTSQPSTESLVLALQEEGYDIPLDLAKLEEAANYFRKIKDKYLANGLLDPKMLTPDPRALIYQVPGGMLSNMYSQLKQAKATDKYEEVLQEVPKVRADLGFPPLVTPLSQMVGTQAAMNVLTGQRYKMVSNEVKAYLVGEYGKSPVPIDPGFRQEIVGDAEVIHCRPADLIEAEFDHLKADLGDLAKSDEDVLIYALFPQVGKTYLEGKYQAAPPEEVAPTQGPIKVYAYTRKG</sequence>
<gene>
    <name evidence="2" type="ORF">NPA36_08030</name>
</gene>
<dbReference type="RefSeq" id="WP_256945623.1">
    <property type="nucleotide sequence ID" value="NZ_JANHNZ010000008.1"/>
</dbReference>
<dbReference type="InterPro" id="IPR055268">
    <property type="entry name" value="PCB-like"/>
</dbReference>
<feature type="domain" description="Pyruvate carboxyltransferase" evidence="1">
    <location>
        <begin position="22"/>
        <end position="282"/>
    </location>
</feature>
<dbReference type="Proteomes" id="UP001059480">
    <property type="component" value="Unassembled WGS sequence"/>
</dbReference>
<reference evidence="2" key="2">
    <citation type="journal article" date="2023" name="Curr. Microbiol.">
        <title>Granulicatella seriolae sp. nov., a Novel Facultative Anaerobe Isolated from Yellowtail Marine Fish.</title>
        <authorList>
            <person name="Lee M."/>
            <person name="Choi Y.J."/>
            <person name="Farooq A."/>
            <person name="Jeong J.B."/>
            <person name="Jung M.Y."/>
        </authorList>
    </citation>
    <scope>NUCLEOTIDE SEQUENCE</scope>
    <source>
        <strain evidence="2">S8</strain>
    </source>
</reference>
<evidence type="ECO:0000259" key="1">
    <source>
        <dbReference type="PROSITE" id="PS50991"/>
    </source>
</evidence>
<dbReference type="PANTHER" id="PTHR43778">
    <property type="entry name" value="PYRUVATE CARBOXYLASE"/>
    <property type="match status" value="1"/>
</dbReference>
<name>A0ABT1WQS1_9LACT</name>
<dbReference type="PROSITE" id="PS50991">
    <property type="entry name" value="PYR_CT"/>
    <property type="match status" value="1"/>
</dbReference>
<evidence type="ECO:0000313" key="3">
    <source>
        <dbReference type="Proteomes" id="UP001059480"/>
    </source>
</evidence>
<keyword evidence="2" id="KW-0456">Lyase</keyword>
<dbReference type="GO" id="GO:0008948">
    <property type="term" value="F:oxaloacetate decarboxylase activity"/>
    <property type="evidence" value="ECO:0007669"/>
    <property type="project" value="UniProtKB-EC"/>
</dbReference>
<dbReference type="InterPro" id="IPR013785">
    <property type="entry name" value="Aldolase_TIM"/>
</dbReference>
<dbReference type="PANTHER" id="PTHR43778:SF2">
    <property type="entry name" value="PYRUVATE CARBOXYLASE, MITOCHONDRIAL"/>
    <property type="match status" value="1"/>
</dbReference>
<dbReference type="NCBIfam" id="NF006761">
    <property type="entry name" value="PRK09282.1"/>
    <property type="match status" value="1"/>
</dbReference>
<dbReference type="InterPro" id="IPR000891">
    <property type="entry name" value="PYR_CT"/>
</dbReference>
<comment type="caution">
    <text evidence="2">The sequence shown here is derived from an EMBL/GenBank/DDBJ whole genome shotgun (WGS) entry which is preliminary data.</text>
</comment>
<dbReference type="EMBL" id="JANHNZ010000008">
    <property type="protein sequence ID" value="MCQ9210498.1"/>
    <property type="molecule type" value="Genomic_DNA"/>
</dbReference>
<dbReference type="Gene3D" id="3.20.20.70">
    <property type="entry name" value="Aldolase class I"/>
    <property type="match status" value="1"/>
</dbReference>
<reference evidence="2" key="3">
    <citation type="journal article" date="2023" name="Microbiol. Resour. Announc.">
        <title>Draft Genome Sequence of Granulicatella sp. Strain S8, Isolated from a Marine Fish, Seriola quinqueradiata.</title>
        <authorList>
            <person name="Lee M."/>
            <person name="Farooq A."/>
            <person name="Jeong J.B."/>
            <person name="Jung M.Y."/>
        </authorList>
    </citation>
    <scope>NUCLEOTIDE SEQUENCE</scope>
    <source>
        <strain evidence="2">S8</strain>
    </source>
</reference>
<evidence type="ECO:0000313" key="2">
    <source>
        <dbReference type="EMBL" id="MCQ9210498.1"/>
    </source>
</evidence>
<accession>A0ABT1WQS1</accession>
<dbReference type="InterPro" id="IPR003379">
    <property type="entry name" value="Carboxylase_cons_dom"/>
</dbReference>
<dbReference type="CDD" id="cd07937">
    <property type="entry name" value="DRE_TIM_PC_TC_5S"/>
    <property type="match status" value="1"/>
</dbReference>